<keyword evidence="3" id="KW-0808">Transferase</keyword>
<dbReference type="Gene3D" id="1.20.1050.10">
    <property type="match status" value="1"/>
</dbReference>
<dbReference type="InterPro" id="IPR004046">
    <property type="entry name" value="GST_C"/>
</dbReference>
<accession>A0A160U206</accession>
<dbReference type="AlphaFoldDB" id="A0A160U206"/>
<proteinExistence type="predicted"/>
<organism evidence="3">
    <name type="scientific">hydrothermal vent metagenome</name>
    <dbReference type="NCBI Taxonomy" id="652676"/>
    <lineage>
        <taxon>unclassified sequences</taxon>
        <taxon>metagenomes</taxon>
        <taxon>ecological metagenomes</taxon>
    </lineage>
</organism>
<dbReference type="InterPro" id="IPR040079">
    <property type="entry name" value="Glutathione_S-Trfase"/>
</dbReference>
<evidence type="ECO:0000259" key="2">
    <source>
        <dbReference type="PROSITE" id="PS50405"/>
    </source>
</evidence>
<dbReference type="InterPro" id="IPR036249">
    <property type="entry name" value="Thioredoxin-like_sf"/>
</dbReference>
<evidence type="ECO:0000313" key="3">
    <source>
        <dbReference type="EMBL" id="CUS56764.1"/>
    </source>
</evidence>
<dbReference type="EC" id="2.5.1.18" evidence="3"/>
<dbReference type="InterPro" id="IPR010987">
    <property type="entry name" value="Glutathione-S-Trfase_C-like"/>
</dbReference>
<dbReference type="SUPFAM" id="SSF52833">
    <property type="entry name" value="Thioredoxin-like"/>
    <property type="match status" value="1"/>
</dbReference>
<dbReference type="Gene3D" id="3.40.30.10">
    <property type="entry name" value="Glutaredoxin"/>
    <property type="match status" value="1"/>
</dbReference>
<dbReference type="Pfam" id="PF00043">
    <property type="entry name" value="GST_C"/>
    <property type="match status" value="1"/>
</dbReference>
<dbReference type="SFLD" id="SFLDG00358">
    <property type="entry name" value="Main_(cytGST)"/>
    <property type="match status" value="1"/>
</dbReference>
<sequence>MKLYNSVGPNPHVVRMFMAERGIDLPKEDIDLMAGENRQAPYTTKNPAGQLPALELDDGSILTEITAICEYLDETQPGDRLMGDTPEARAQNRRWTRWVDLKIVEPLTTAFRAAEGLPMFQDRMRCLPEAADGLKACAQDGLVFLDEQMADGREFVAGKAFGLADILLFCFLAFGSQVGQPLNPDLKHIGNWYARVSQRPSVSA</sequence>
<dbReference type="PROSITE" id="PS50405">
    <property type="entry name" value="GST_CTER"/>
    <property type="match status" value="1"/>
</dbReference>
<reference evidence="3" key="1">
    <citation type="submission" date="2015-10" db="EMBL/GenBank/DDBJ databases">
        <authorList>
            <person name="Gilbert D.G."/>
        </authorList>
    </citation>
    <scope>NUCLEOTIDE SEQUENCE</scope>
</reference>
<dbReference type="PANTHER" id="PTHR43968">
    <property type="match status" value="1"/>
</dbReference>
<dbReference type="SFLD" id="SFLDS00019">
    <property type="entry name" value="Glutathione_Transferase_(cytos"/>
    <property type="match status" value="1"/>
</dbReference>
<dbReference type="GO" id="GO:0004364">
    <property type="term" value="F:glutathione transferase activity"/>
    <property type="evidence" value="ECO:0007669"/>
    <property type="project" value="UniProtKB-EC"/>
</dbReference>
<feature type="domain" description="GST C-terminal" evidence="2">
    <location>
        <begin position="85"/>
        <end position="204"/>
    </location>
</feature>
<dbReference type="PROSITE" id="PS50404">
    <property type="entry name" value="GST_NTER"/>
    <property type="match status" value="1"/>
</dbReference>
<dbReference type="InterPro" id="IPR034345">
    <property type="entry name" value="Gtt2-like_N"/>
</dbReference>
<evidence type="ECO:0000259" key="1">
    <source>
        <dbReference type="PROSITE" id="PS50404"/>
    </source>
</evidence>
<protein>
    <submittedName>
        <fullName evidence="3">Glutathione S-transferase</fullName>
        <ecNumber evidence="3">2.5.1.18</ecNumber>
    </submittedName>
</protein>
<dbReference type="SUPFAM" id="SSF47616">
    <property type="entry name" value="GST C-terminal domain-like"/>
    <property type="match status" value="1"/>
</dbReference>
<dbReference type="InterPro" id="IPR004045">
    <property type="entry name" value="Glutathione_S-Trfase_N"/>
</dbReference>
<dbReference type="Pfam" id="PF13409">
    <property type="entry name" value="GST_N_2"/>
    <property type="match status" value="1"/>
</dbReference>
<dbReference type="CDD" id="cd03051">
    <property type="entry name" value="GST_N_GTT2_like"/>
    <property type="match status" value="1"/>
</dbReference>
<dbReference type="InterPro" id="IPR036282">
    <property type="entry name" value="Glutathione-S-Trfase_C_sf"/>
</dbReference>
<feature type="domain" description="GST N-terminal" evidence="1">
    <location>
        <begin position="1"/>
        <end position="80"/>
    </location>
</feature>
<dbReference type="PANTHER" id="PTHR43968:SF6">
    <property type="entry name" value="GLUTATHIONE S-TRANSFERASE OMEGA"/>
    <property type="match status" value="1"/>
</dbReference>
<dbReference type="GO" id="GO:0005737">
    <property type="term" value="C:cytoplasm"/>
    <property type="evidence" value="ECO:0007669"/>
    <property type="project" value="TreeGrafter"/>
</dbReference>
<dbReference type="EMBL" id="CZQD01000032">
    <property type="protein sequence ID" value="CUS56764.1"/>
    <property type="molecule type" value="Genomic_DNA"/>
</dbReference>
<dbReference type="InterPro" id="IPR050983">
    <property type="entry name" value="GST_Omega/HSP26"/>
</dbReference>
<name>A0A160U206_9ZZZZ</name>
<gene>
    <name evidence="3" type="ORF">MGWOODY_Hyp2165</name>
</gene>